<evidence type="ECO:0000256" key="15">
    <source>
        <dbReference type="ARBA" id="ARBA00023273"/>
    </source>
</evidence>
<dbReference type="GO" id="GO:0000122">
    <property type="term" value="P:negative regulation of transcription by RNA polymerase II"/>
    <property type="evidence" value="ECO:0007669"/>
    <property type="project" value="TreeGrafter"/>
</dbReference>
<dbReference type="PROSITE" id="PS51834">
    <property type="entry name" value="DENN_FLCN_SMCR8"/>
    <property type="match status" value="1"/>
</dbReference>
<dbReference type="Pfam" id="PF16692">
    <property type="entry name" value="Folliculin_C"/>
    <property type="match status" value="1"/>
</dbReference>
<keyword evidence="12" id="KW-0206">Cytoskeleton</keyword>
<dbReference type="GO" id="GO:0030511">
    <property type="term" value="P:positive regulation of transforming growth factor beta receptor signaling pathway"/>
    <property type="evidence" value="ECO:0007669"/>
    <property type="project" value="TreeGrafter"/>
</dbReference>
<feature type="region of interest" description="Disordered" evidence="16">
    <location>
        <begin position="44"/>
        <end position="91"/>
    </location>
</feature>
<evidence type="ECO:0000256" key="12">
    <source>
        <dbReference type="ARBA" id="ARBA00023212"/>
    </source>
</evidence>
<evidence type="ECO:0000256" key="3">
    <source>
        <dbReference type="ARBA" id="ARBA00004186"/>
    </source>
</evidence>
<keyword evidence="19" id="KW-1185">Reference proteome</keyword>
<dbReference type="OrthoDB" id="5599713at2759"/>
<dbReference type="GO" id="GO:0005096">
    <property type="term" value="F:GTPase activator activity"/>
    <property type="evidence" value="ECO:0007669"/>
    <property type="project" value="UniProtKB-KW"/>
</dbReference>
<dbReference type="EMBL" id="OV696694">
    <property type="protein sequence ID" value="CAH1273163.1"/>
    <property type="molecule type" value="Genomic_DNA"/>
</dbReference>
<evidence type="ECO:0000256" key="8">
    <source>
        <dbReference type="ARBA" id="ARBA00021824"/>
    </source>
</evidence>
<evidence type="ECO:0000256" key="5">
    <source>
        <dbReference type="ARBA" id="ARBA00004514"/>
    </source>
</evidence>
<dbReference type="PANTHER" id="PTHR31441">
    <property type="entry name" value="FOLLICULIN FAMILY MEMBER"/>
    <property type="match status" value="1"/>
</dbReference>
<keyword evidence="11" id="KW-0472">Membrane</keyword>
<evidence type="ECO:0000256" key="16">
    <source>
        <dbReference type="SAM" id="MobiDB-lite"/>
    </source>
</evidence>
<reference evidence="18" key="1">
    <citation type="submission" date="2022-01" db="EMBL/GenBank/DDBJ databases">
        <authorList>
            <person name="Braso-Vives M."/>
        </authorList>
    </citation>
    <scope>NUCLEOTIDE SEQUENCE</scope>
</reference>
<comment type="subcellular location">
    <subcellularLocation>
        <location evidence="2">Cell projection</location>
        <location evidence="2">Cilium</location>
    </subcellularLocation>
    <subcellularLocation>
        <location evidence="4">Cytoplasm</location>
        <location evidence="4">Cytoskeleton</location>
        <location evidence="4">Microtubule organizing center</location>
        <location evidence="4">Centrosome</location>
    </subcellularLocation>
    <subcellularLocation>
        <location evidence="3">Cytoplasm</location>
        <location evidence="3">Cytoskeleton</location>
        <location evidence="3">Spindle</location>
    </subcellularLocation>
    <subcellularLocation>
        <location evidence="5">Cytoplasm</location>
        <location evidence="5">Cytosol</location>
    </subcellularLocation>
    <subcellularLocation>
        <location evidence="6">Lysosome membrane</location>
    </subcellularLocation>
    <subcellularLocation>
        <location evidence="1">Nucleus</location>
    </subcellularLocation>
</comment>
<feature type="region of interest" description="Disordered" evidence="16">
    <location>
        <begin position="298"/>
        <end position="332"/>
    </location>
</feature>
<dbReference type="InterPro" id="IPR021713">
    <property type="entry name" value="Folliculin"/>
</dbReference>
<name>A0A8K0ADY7_BRALA</name>
<evidence type="ECO:0000256" key="2">
    <source>
        <dbReference type="ARBA" id="ARBA00004138"/>
    </source>
</evidence>
<evidence type="ECO:0000256" key="6">
    <source>
        <dbReference type="ARBA" id="ARBA00004656"/>
    </source>
</evidence>
<evidence type="ECO:0000313" key="19">
    <source>
        <dbReference type="Proteomes" id="UP000838412"/>
    </source>
</evidence>
<dbReference type="GO" id="GO:0005765">
    <property type="term" value="C:lysosomal membrane"/>
    <property type="evidence" value="ECO:0007669"/>
    <property type="project" value="UniProtKB-SubCell"/>
</dbReference>
<evidence type="ECO:0000256" key="11">
    <source>
        <dbReference type="ARBA" id="ARBA00023136"/>
    </source>
</evidence>
<feature type="compositionally biased region" description="Low complexity" evidence="16">
    <location>
        <begin position="44"/>
        <end position="67"/>
    </location>
</feature>
<evidence type="ECO:0000259" key="17">
    <source>
        <dbReference type="PROSITE" id="PS51834"/>
    </source>
</evidence>
<dbReference type="InterPro" id="IPR032035">
    <property type="entry name" value="Folliculin_DENN"/>
</dbReference>
<dbReference type="InterPro" id="IPR037521">
    <property type="entry name" value="FLCN/SMCR8_DENN"/>
</dbReference>
<gene>
    <name evidence="18" type="primary">FLCN</name>
    <name evidence="18" type="ORF">BLAG_LOCUS24582</name>
</gene>
<dbReference type="InterPro" id="IPR044886">
    <property type="entry name" value="FLCN_DENN_C_sf"/>
</dbReference>
<proteinExistence type="inferred from homology"/>
<sequence length="561" mass="63092">MNAIIALCHFCELHGPSVLFHTQAFHSREPQGLEAESAEESGSLASFLSSGRRSRSQSAASSTSSVSNTPKKSETCQACRSVPSGHPGFISKDPDTKISYVSSQYPEHPQLFSIVRQACVRSLSCEVCPGREGPIFFGDDHWGHVFSHTFFIKDSQARGFQRWYSIIVVMMDKIYLINSWPFLVKHIGEIISKLQDKAIKVYDQEQNQCPERARRMNESFMAPGDFFRRQRGGDHFRSLVTLTKDDGLFKWLHQWFVWVLKAGGNRMTEKLLEGPPTEDVLIDMEKQEETEEGFIKINTKPMPSTDQPTATEELRQTSPPETGEAGAEGDTDSTAPVFTSLRHFRQVIGSQGFHSIAHHILIGNQIIIRGEKRATIESIINVLKSLLPMGCCRMVPYSATYEDSWKCNFLGLPLVAQIPAHVMSSEYYVIIDVLSPAKVKQTSEPDVFFQYSFLMTTKAQLPEKGPAILQKIELALENENLSSAVVDACLVSLKEEWMNKVKVLFKFSRAGSRSREDTLKLLQVLEATEEDTQMLKFWMTGLSNQHRTHMLSSAISTSPPI</sequence>
<dbReference type="GO" id="GO:0005829">
    <property type="term" value="C:cytosol"/>
    <property type="evidence" value="ECO:0007669"/>
    <property type="project" value="UniProtKB-SubCell"/>
</dbReference>
<dbReference type="GO" id="GO:1904263">
    <property type="term" value="P:positive regulation of TORC1 signaling"/>
    <property type="evidence" value="ECO:0007669"/>
    <property type="project" value="TreeGrafter"/>
</dbReference>
<keyword evidence="14" id="KW-0539">Nucleus</keyword>
<dbReference type="GO" id="GO:0005819">
    <property type="term" value="C:spindle"/>
    <property type="evidence" value="ECO:0007669"/>
    <property type="project" value="UniProtKB-SubCell"/>
</dbReference>
<feature type="compositionally biased region" description="Polar residues" evidence="16">
    <location>
        <begin position="301"/>
        <end position="320"/>
    </location>
</feature>
<dbReference type="PANTHER" id="PTHR31441:SF2">
    <property type="entry name" value="FOLLICULIN"/>
    <property type="match status" value="1"/>
</dbReference>
<evidence type="ECO:0000256" key="1">
    <source>
        <dbReference type="ARBA" id="ARBA00004123"/>
    </source>
</evidence>
<dbReference type="Proteomes" id="UP000838412">
    <property type="component" value="Chromosome 9"/>
</dbReference>
<comment type="similarity">
    <text evidence="7">Belongs to the folliculin family.</text>
</comment>
<dbReference type="GO" id="GO:0005929">
    <property type="term" value="C:cilium"/>
    <property type="evidence" value="ECO:0007669"/>
    <property type="project" value="UniProtKB-SubCell"/>
</dbReference>
<dbReference type="AlphaFoldDB" id="A0A8K0ADY7"/>
<evidence type="ECO:0000256" key="4">
    <source>
        <dbReference type="ARBA" id="ARBA00004300"/>
    </source>
</evidence>
<dbReference type="InterPro" id="IPR037520">
    <property type="entry name" value="Folliculin/SMCR8_longin"/>
</dbReference>
<accession>A0A8K0ADY7</accession>
<protein>
    <recommendedName>
        <fullName evidence="8">Folliculin</fullName>
    </recommendedName>
</protein>
<dbReference type="Gene3D" id="1.10.10.1730">
    <property type="entry name" value="Folliculin"/>
    <property type="match status" value="1"/>
</dbReference>
<keyword evidence="13" id="KW-0458">Lysosome</keyword>
<evidence type="ECO:0000256" key="10">
    <source>
        <dbReference type="ARBA" id="ARBA00022490"/>
    </source>
</evidence>
<dbReference type="GO" id="GO:0005813">
    <property type="term" value="C:centrosome"/>
    <property type="evidence" value="ECO:0007669"/>
    <property type="project" value="UniProtKB-SubCell"/>
</dbReference>
<evidence type="ECO:0000313" key="18">
    <source>
        <dbReference type="EMBL" id="CAH1273163.1"/>
    </source>
</evidence>
<evidence type="ECO:0000256" key="14">
    <source>
        <dbReference type="ARBA" id="ARBA00023242"/>
    </source>
</evidence>
<feature type="domain" description="UDENN FLCN/SMCR8-type" evidence="17">
    <location>
        <begin position="80"/>
        <end position="543"/>
    </location>
</feature>
<evidence type="ECO:0000256" key="7">
    <source>
        <dbReference type="ARBA" id="ARBA00009987"/>
    </source>
</evidence>
<dbReference type="Pfam" id="PF11704">
    <property type="entry name" value="Folliculin"/>
    <property type="match status" value="1"/>
</dbReference>
<keyword evidence="9" id="KW-0343">GTPase activation</keyword>
<dbReference type="Gene3D" id="3.40.50.12430">
    <property type="match status" value="1"/>
</dbReference>
<evidence type="ECO:0000256" key="9">
    <source>
        <dbReference type="ARBA" id="ARBA00022468"/>
    </source>
</evidence>
<keyword evidence="15" id="KW-0966">Cell projection</keyword>
<evidence type="ECO:0000256" key="13">
    <source>
        <dbReference type="ARBA" id="ARBA00023228"/>
    </source>
</evidence>
<keyword evidence="10" id="KW-0963">Cytoplasm</keyword>
<dbReference type="GO" id="GO:0005634">
    <property type="term" value="C:nucleus"/>
    <property type="evidence" value="ECO:0007669"/>
    <property type="project" value="UniProtKB-SubCell"/>
</dbReference>
<organism evidence="18 19">
    <name type="scientific">Branchiostoma lanceolatum</name>
    <name type="common">Common lancelet</name>
    <name type="synonym">Amphioxus lanceolatum</name>
    <dbReference type="NCBI Taxonomy" id="7740"/>
    <lineage>
        <taxon>Eukaryota</taxon>
        <taxon>Metazoa</taxon>
        <taxon>Chordata</taxon>
        <taxon>Cephalochordata</taxon>
        <taxon>Leptocardii</taxon>
        <taxon>Amphioxiformes</taxon>
        <taxon>Branchiostomatidae</taxon>
        <taxon>Branchiostoma</taxon>
    </lineage>
</organism>